<feature type="transmembrane region" description="Helical" evidence="2">
    <location>
        <begin position="74"/>
        <end position="95"/>
    </location>
</feature>
<keyword evidence="2" id="KW-0472">Membrane</keyword>
<feature type="transmembrane region" description="Helical" evidence="2">
    <location>
        <begin position="179"/>
        <end position="201"/>
    </location>
</feature>
<evidence type="ECO:0000256" key="2">
    <source>
        <dbReference type="SAM" id="Phobius"/>
    </source>
</evidence>
<feature type="compositionally biased region" description="Basic and acidic residues" evidence="1">
    <location>
        <begin position="387"/>
        <end position="398"/>
    </location>
</feature>
<reference evidence="4" key="1">
    <citation type="journal article" date="2017" name="Nat. Ecol. Evol.">
        <title>Genome expansion and lineage-specific genetic innovations in the forest pathogenic fungi Armillaria.</title>
        <authorList>
            <person name="Sipos G."/>
            <person name="Prasanna A.N."/>
            <person name="Walter M.C."/>
            <person name="O'Connor E."/>
            <person name="Balint B."/>
            <person name="Krizsan K."/>
            <person name="Kiss B."/>
            <person name="Hess J."/>
            <person name="Varga T."/>
            <person name="Slot J."/>
            <person name="Riley R."/>
            <person name="Boka B."/>
            <person name="Rigling D."/>
            <person name="Barry K."/>
            <person name="Lee J."/>
            <person name="Mihaltcheva S."/>
            <person name="LaButti K."/>
            <person name="Lipzen A."/>
            <person name="Waldron R."/>
            <person name="Moloney N.M."/>
            <person name="Sperisen C."/>
            <person name="Kredics L."/>
            <person name="Vagvoelgyi C."/>
            <person name="Patrignani A."/>
            <person name="Fitzpatrick D."/>
            <person name="Nagy I."/>
            <person name="Doyle S."/>
            <person name="Anderson J.B."/>
            <person name="Grigoriev I.V."/>
            <person name="Gueldener U."/>
            <person name="Muensterkoetter M."/>
            <person name="Nagy L.G."/>
        </authorList>
    </citation>
    <scope>NUCLEOTIDE SEQUENCE [LARGE SCALE GENOMIC DNA]</scope>
    <source>
        <strain evidence="4">Ar21-2</strain>
    </source>
</reference>
<feature type="transmembrane region" description="Helical" evidence="2">
    <location>
        <begin position="208"/>
        <end position="227"/>
    </location>
</feature>
<feature type="transmembrane region" description="Helical" evidence="2">
    <location>
        <begin position="239"/>
        <end position="263"/>
    </location>
</feature>
<keyword evidence="2" id="KW-0812">Transmembrane</keyword>
<proteinExistence type="predicted"/>
<feature type="region of interest" description="Disordered" evidence="1">
    <location>
        <begin position="366"/>
        <end position="398"/>
    </location>
</feature>
<feature type="transmembrane region" description="Helical" evidence="2">
    <location>
        <begin position="315"/>
        <end position="338"/>
    </location>
</feature>
<name>A0A2H3DUJ3_ARMGA</name>
<evidence type="ECO:0000313" key="4">
    <source>
        <dbReference type="Proteomes" id="UP000217790"/>
    </source>
</evidence>
<evidence type="ECO:0000313" key="3">
    <source>
        <dbReference type="EMBL" id="PBK98885.1"/>
    </source>
</evidence>
<dbReference type="Proteomes" id="UP000217790">
    <property type="component" value="Unassembled WGS sequence"/>
</dbReference>
<dbReference type="EMBL" id="KZ293647">
    <property type="protein sequence ID" value="PBK98885.1"/>
    <property type="molecule type" value="Genomic_DNA"/>
</dbReference>
<sequence>MLTDLYEATRPSRNSGSGFITARTFDGRTLYNGRMSLQAGFIKFYSWYDQSGFTHYVKIADLDRAVELALLHGIYTGIVSVALWNICVWNTLAVLSMYPRELFHAVISKSRSIGGVMVSIIILLYITTTINFFFNGPFLTASNDEDSTGATLDFWRYEIQEDALLVLVPSWGWTPRTDIVIGAAAVVSTVIADCTMIWRCWMVWGRHWLVVLVPILCLVSGIAYKIMEIMDAYLIVFETVSYLVFYLSCILATTLWCTILIVFRIVTVIRVNNGPNSGLGDYRHLIEVLVESSALHSVALIIYVALEVSYNPSSIYLDALAVFTTGIAPTLLVGRVAAGHARPDDSWQGSIISSLRFEAHPQADAETHPKISFMSDDDLEAQSSQVDKLEETGDEKRI</sequence>
<feature type="transmembrane region" description="Helical" evidence="2">
    <location>
        <begin position="116"/>
        <end position="134"/>
    </location>
</feature>
<dbReference type="InParanoid" id="A0A2H3DUJ3"/>
<keyword evidence="4" id="KW-1185">Reference proteome</keyword>
<dbReference type="OMA" id="MEIMDAY"/>
<dbReference type="OrthoDB" id="2873242at2759"/>
<protein>
    <submittedName>
        <fullName evidence="3">Uncharacterized protein</fullName>
    </submittedName>
</protein>
<evidence type="ECO:0000256" key="1">
    <source>
        <dbReference type="SAM" id="MobiDB-lite"/>
    </source>
</evidence>
<keyword evidence="2" id="KW-1133">Transmembrane helix</keyword>
<gene>
    <name evidence="3" type="ORF">ARMGADRAFT_1073826</name>
</gene>
<accession>A0A2H3DUJ3</accession>
<feature type="transmembrane region" description="Helical" evidence="2">
    <location>
        <begin position="284"/>
        <end position="303"/>
    </location>
</feature>
<dbReference type="AlphaFoldDB" id="A0A2H3DUJ3"/>
<organism evidence="3 4">
    <name type="scientific">Armillaria gallica</name>
    <name type="common">Bulbous honey fungus</name>
    <name type="synonym">Armillaria bulbosa</name>
    <dbReference type="NCBI Taxonomy" id="47427"/>
    <lineage>
        <taxon>Eukaryota</taxon>
        <taxon>Fungi</taxon>
        <taxon>Dikarya</taxon>
        <taxon>Basidiomycota</taxon>
        <taxon>Agaricomycotina</taxon>
        <taxon>Agaricomycetes</taxon>
        <taxon>Agaricomycetidae</taxon>
        <taxon>Agaricales</taxon>
        <taxon>Marasmiineae</taxon>
        <taxon>Physalacriaceae</taxon>
        <taxon>Armillaria</taxon>
    </lineage>
</organism>